<dbReference type="Proteomes" id="UP000694846">
    <property type="component" value="Unplaced"/>
</dbReference>
<dbReference type="PROSITE" id="PS50871">
    <property type="entry name" value="C1Q"/>
    <property type="match status" value="1"/>
</dbReference>
<dbReference type="RefSeq" id="XP_025415288.1">
    <property type="nucleotide sequence ID" value="XM_025559503.1"/>
</dbReference>
<evidence type="ECO:0000313" key="3">
    <source>
        <dbReference type="Proteomes" id="UP000694846"/>
    </source>
</evidence>
<reference evidence="4" key="1">
    <citation type="submission" date="2025-08" db="UniProtKB">
        <authorList>
            <consortium name="RefSeq"/>
        </authorList>
    </citation>
    <scope>IDENTIFICATION</scope>
    <source>
        <tissue evidence="4">Whole body</tissue>
    </source>
</reference>
<dbReference type="InterPro" id="IPR008983">
    <property type="entry name" value="Tumour_necrosis_fac-like_dom"/>
</dbReference>
<dbReference type="Pfam" id="PF00386">
    <property type="entry name" value="C1q"/>
    <property type="match status" value="1"/>
</dbReference>
<name>A0A8B8FXN8_9HEMI</name>
<protein>
    <submittedName>
        <fullName evidence="4">Uncharacterized protein LOC112686999 isoform X1</fullName>
    </submittedName>
</protein>
<dbReference type="AlphaFoldDB" id="A0A8B8FXN8"/>
<dbReference type="SUPFAM" id="SSF49842">
    <property type="entry name" value="TNF-like"/>
    <property type="match status" value="1"/>
</dbReference>
<accession>A0A8B8FXN8</accession>
<keyword evidence="1" id="KW-0732">Signal</keyword>
<dbReference type="Gene3D" id="2.60.120.40">
    <property type="match status" value="1"/>
</dbReference>
<evidence type="ECO:0000256" key="1">
    <source>
        <dbReference type="SAM" id="SignalP"/>
    </source>
</evidence>
<evidence type="ECO:0000313" key="4">
    <source>
        <dbReference type="RefSeq" id="XP_025415288.1"/>
    </source>
</evidence>
<dbReference type="SMART" id="SM00110">
    <property type="entry name" value="C1Q"/>
    <property type="match status" value="1"/>
</dbReference>
<feature type="domain" description="C1q" evidence="2">
    <location>
        <begin position="34"/>
        <end position="166"/>
    </location>
</feature>
<gene>
    <name evidence="4" type="primary">LOC112686999</name>
</gene>
<dbReference type="GeneID" id="112686999"/>
<dbReference type="OrthoDB" id="10070467at2759"/>
<sequence length="166" mass="17955">MYKIILLGLSALFWTIGLAVTPLPPRQSGKNNIDCLGPIAFSTTGSGIVHSTGLVAYKNNLVNLAVTWDREVGVFTCVCSGLYQFSFSGSTEENTRMVLQKKSNNNKQWSPILATEPGGGSATILLEIEVGDQVAIYLNGNQKKFKTINEQGIEVTSFSGHRIAKT</sequence>
<keyword evidence="3" id="KW-1185">Reference proteome</keyword>
<feature type="signal peptide" evidence="1">
    <location>
        <begin position="1"/>
        <end position="19"/>
    </location>
</feature>
<organism evidence="3 4">
    <name type="scientific">Sipha flava</name>
    <name type="common">yellow sugarcane aphid</name>
    <dbReference type="NCBI Taxonomy" id="143950"/>
    <lineage>
        <taxon>Eukaryota</taxon>
        <taxon>Metazoa</taxon>
        <taxon>Ecdysozoa</taxon>
        <taxon>Arthropoda</taxon>
        <taxon>Hexapoda</taxon>
        <taxon>Insecta</taxon>
        <taxon>Pterygota</taxon>
        <taxon>Neoptera</taxon>
        <taxon>Paraneoptera</taxon>
        <taxon>Hemiptera</taxon>
        <taxon>Sternorrhyncha</taxon>
        <taxon>Aphidomorpha</taxon>
        <taxon>Aphidoidea</taxon>
        <taxon>Aphididae</taxon>
        <taxon>Sipha</taxon>
    </lineage>
</organism>
<feature type="chain" id="PRO_5034297271" evidence="1">
    <location>
        <begin position="20"/>
        <end position="166"/>
    </location>
</feature>
<evidence type="ECO:0000259" key="2">
    <source>
        <dbReference type="PROSITE" id="PS50871"/>
    </source>
</evidence>
<dbReference type="InterPro" id="IPR001073">
    <property type="entry name" value="C1q_dom"/>
</dbReference>
<proteinExistence type="predicted"/>